<evidence type="ECO:0000259" key="2">
    <source>
        <dbReference type="PROSITE" id="PS50943"/>
    </source>
</evidence>
<dbReference type="eggNOG" id="COG1396">
    <property type="taxonomic scope" value="Bacteria"/>
</dbReference>
<dbReference type="SMART" id="SM00530">
    <property type="entry name" value="HTH_XRE"/>
    <property type="match status" value="1"/>
</dbReference>
<evidence type="ECO:0000256" key="1">
    <source>
        <dbReference type="PROSITE-ProRule" id="PRU00339"/>
    </source>
</evidence>
<gene>
    <name evidence="3" type="ordered locus">LIV_2070</name>
</gene>
<proteinExistence type="predicted"/>
<sequence length="424" mass="49794">MSLIGLRIRNIRKAKKLTLKDVAQGIISVPYLANIENGVKTPSIETLMHIAVRLEVPEEILLVNEEEVNKELLWEIQTIFELIVQSNVPEAQAKLSNIAENIDLRYESVAIELGFYSLQAGLYYKTWKFSKAEQIKRAYLENNAKRSIDKFPEYLQIYYYYCHAIKNANATCDYKLARDYWEKCIKLSNNPEFDVIFHLNICTFYICDSEYEPALEHVAQALDLVQSFPCEKQERIISTLYFYGYIYYQIGFMGKAKNYFEQAMTYFPMFPEVKKTFYFLLCFKLAEVERLEGNEAKFNQLMLALYQEIVAHKSSGFVNNDFLVITELMVIFAEIGSLQEAKELLEIMNDVDERVMELDFFMEYTKTLIYFHQKEQTSYEQNMMKLLKKINVSNDPMLIERVKKHASKHFANETKYKLAYAILS</sequence>
<dbReference type="GeneID" id="57077076"/>
<dbReference type="InterPro" id="IPR019734">
    <property type="entry name" value="TPR_rpt"/>
</dbReference>
<dbReference type="SUPFAM" id="SSF47413">
    <property type="entry name" value="lambda repressor-like DNA-binding domains"/>
    <property type="match status" value="1"/>
</dbReference>
<dbReference type="HOGENOM" id="CLU_646895_0_0_9"/>
<feature type="repeat" description="TPR" evidence="1">
    <location>
        <begin position="237"/>
        <end position="270"/>
    </location>
</feature>
<dbReference type="eggNOG" id="COG0457">
    <property type="taxonomic scope" value="Bacteria"/>
</dbReference>
<dbReference type="RefSeq" id="WP_014093416.1">
    <property type="nucleotide sequence ID" value="NC_016011.1"/>
</dbReference>
<keyword evidence="1" id="KW-0802">TPR repeat</keyword>
<dbReference type="AlphaFoldDB" id="G2ZDI3"/>
<dbReference type="InterPro" id="IPR001387">
    <property type="entry name" value="Cro/C1-type_HTH"/>
</dbReference>
<evidence type="ECO:0000313" key="4">
    <source>
        <dbReference type="Proteomes" id="UP000001286"/>
    </source>
</evidence>
<dbReference type="SUPFAM" id="SSF48452">
    <property type="entry name" value="TPR-like"/>
    <property type="match status" value="1"/>
</dbReference>
<dbReference type="OrthoDB" id="290878at2"/>
<name>G2ZDI3_LISIP</name>
<reference evidence="3 4" key="1">
    <citation type="journal article" date="2011" name="J. Bacteriol.">
        <title>Complete genome sequence of the animal pathogen Listeria ivanovii, which provides insights into host specificities and evolution of the genus Listeria.</title>
        <authorList>
            <person name="Buchrieser C."/>
            <person name="Rusniok C."/>
            <person name="Garrido P."/>
            <person name="Hain T."/>
            <person name="Scortti M."/>
            <person name="Lampidis R."/>
            <person name="Karst U."/>
            <person name="Chakraborty T."/>
            <person name="Cossart P."/>
            <person name="Kreft J."/>
            <person name="Vazquez-Boland J.A."/>
            <person name="Goebel W."/>
            <person name="Glaser P."/>
        </authorList>
    </citation>
    <scope>NUCLEOTIDE SEQUENCE [LARGE SCALE GENOMIC DNA]</scope>
    <source>
        <strain evidence="4">ATCC BAA-678 / PAM 55</strain>
    </source>
</reference>
<dbReference type="GO" id="GO:0003677">
    <property type="term" value="F:DNA binding"/>
    <property type="evidence" value="ECO:0007669"/>
    <property type="project" value="InterPro"/>
</dbReference>
<dbReference type="PROSITE" id="PS50943">
    <property type="entry name" value="HTH_CROC1"/>
    <property type="match status" value="1"/>
</dbReference>
<dbReference type="Proteomes" id="UP000001286">
    <property type="component" value="Chromosome"/>
</dbReference>
<dbReference type="PANTHER" id="PTHR37038">
    <property type="entry name" value="TRANSCRIPTIONAL REGULATOR-RELATED"/>
    <property type="match status" value="1"/>
</dbReference>
<dbReference type="Gene3D" id="1.10.260.40">
    <property type="entry name" value="lambda repressor-like DNA-binding domains"/>
    <property type="match status" value="1"/>
</dbReference>
<dbReference type="InterPro" id="IPR010982">
    <property type="entry name" value="Lambda_DNA-bd_dom_sf"/>
</dbReference>
<dbReference type="InterPro" id="IPR011990">
    <property type="entry name" value="TPR-like_helical_dom_sf"/>
</dbReference>
<feature type="domain" description="HTH cro/C1-type" evidence="2">
    <location>
        <begin position="8"/>
        <end position="61"/>
    </location>
</feature>
<protein>
    <submittedName>
        <fullName evidence="3">Putative transcription regulator</fullName>
    </submittedName>
</protein>
<dbReference type="KEGG" id="liv:LIV_2070"/>
<dbReference type="PROSITE" id="PS50005">
    <property type="entry name" value="TPR"/>
    <property type="match status" value="1"/>
</dbReference>
<accession>G2ZDI3</accession>
<evidence type="ECO:0000313" key="3">
    <source>
        <dbReference type="EMBL" id="CBW86557.1"/>
    </source>
</evidence>
<dbReference type="InterPro" id="IPR053163">
    <property type="entry name" value="HTH-type_regulator_Rgg"/>
</dbReference>
<dbReference type="CDD" id="cd00093">
    <property type="entry name" value="HTH_XRE"/>
    <property type="match status" value="1"/>
</dbReference>
<organism evidence="3 4">
    <name type="scientific">Listeria ivanovii (strain ATCC BAA-678 / PAM 55)</name>
    <dbReference type="NCBI Taxonomy" id="881621"/>
    <lineage>
        <taxon>Bacteria</taxon>
        <taxon>Bacillati</taxon>
        <taxon>Bacillota</taxon>
        <taxon>Bacilli</taxon>
        <taxon>Bacillales</taxon>
        <taxon>Listeriaceae</taxon>
        <taxon>Listeria</taxon>
    </lineage>
</organism>
<dbReference type="EMBL" id="FR687253">
    <property type="protein sequence ID" value="CBW86557.1"/>
    <property type="molecule type" value="Genomic_DNA"/>
</dbReference>
<dbReference type="Pfam" id="PF01381">
    <property type="entry name" value="HTH_3"/>
    <property type="match status" value="1"/>
</dbReference>
<dbReference type="Gene3D" id="1.25.40.10">
    <property type="entry name" value="Tetratricopeptide repeat domain"/>
    <property type="match status" value="1"/>
</dbReference>